<evidence type="ECO:0000256" key="4">
    <source>
        <dbReference type="PROSITE-ProRule" id="PRU00409"/>
    </source>
</evidence>
<evidence type="ECO:0000256" key="2">
    <source>
        <dbReference type="ARBA" id="ARBA00022741"/>
    </source>
</evidence>
<feature type="domain" description="ATP-grasp" evidence="5">
    <location>
        <begin position="111"/>
        <end position="302"/>
    </location>
</feature>
<comment type="caution">
    <text evidence="6">The sequence shown here is derived from an EMBL/GenBank/DDBJ whole genome shotgun (WGS) entry which is preliminary data.</text>
</comment>
<organism evidence="6 7">
    <name type="scientific">Thermoflavimicrobium daqui</name>
    <dbReference type="NCBI Taxonomy" id="2137476"/>
    <lineage>
        <taxon>Bacteria</taxon>
        <taxon>Bacillati</taxon>
        <taxon>Bacillota</taxon>
        <taxon>Bacilli</taxon>
        <taxon>Bacillales</taxon>
        <taxon>Thermoactinomycetaceae</taxon>
        <taxon>Thermoflavimicrobium</taxon>
    </lineage>
</organism>
<gene>
    <name evidence="6" type="ORF">DL897_00740</name>
</gene>
<sequence length="398" mass="45967">MKILILNNYPHKTYPYEEWLSDISDELILLTSDQHEEHFMNYMYKEAFQNYEYNGLVELRALELHQKYQYEQIIAMNEWDVLRAGQLRERLGLRGQTYDSAVVFRNKEIMKKYATGSSVLIPKFKAVYHTFDLLEFLDEVGYPIVVKPIAGAGSRNTIKISDENDLMEVLNQNLSFPLLAEDFIDGEMYHIDGLVLNGDIVFIWPSKYINGCLAYQDNKYLGSFILDEDNPMNSRLQQAVRELLNKFPTPEHTTFHAEIFHTPDDKLYFCEIASRTGGVKVNESIRQAFDLNISALWARALCGYLPDPSVFQNLTKKQAAGFVLVPPKKGTLVKMNTSAPYDWVIEQEYRAQIGETFIGAKKSVDHIAIFVVHGQNEQEVVARIDQVAKWFENETVYR</sequence>
<dbReference type="SUPFAM" id="SSF56059">
    <property type="entry name" value="Glutathione synthetase ATP-binding domain-like"/>
    <property type="match status" value="1"/>
</dbReference>
<reference evidence="6 7" key="2">
    <citation type="submission" date="2018-06" db="EMBL/GenBank/DDBJ databases">
        <authorList>
            <person name="Zhirakovskaya E."/>
        </authorList>
    </citation>
    <scope>NUCLEOTIDE SEQUENCE [LARGE SCALE GENOMIC DNA]</scope>
    <source>
        <strain evidence="6 7">FBKL4.011</strain>
    </source>
</reference>
<dbReference type="AlphaFoldDB" id="A0A364K8I3"/>
<dbReference type="GO" id="GO:0005524">
    <property type="term" value="F:ATP binding"/>
    <property type="evidence" value="ECO:0007669"/>
    <property type="project" value="UniProtKB-UniRule"/>
</dbReference>
<dbReference type="GO" id="GO:0016874">
    <property type="term" value="F:ligase activity"/>
    <property type="evidence" value="ECO:0007669"/>
    <property type="project" value="UniProtKB-KW"/>
</dbReference>
<evidence type="ECO:0000256" key="3">
    <source>
        <dbReference type="ARBA" id="ARBA00022840"/>
    </source>
</evidence>
<name>A0A364K8I3_9BACL</name>
<dbReference type="InterPro" id="IPR052032">
    <property type="entry name" value="ATP-dep_AA_Ligase"/>
</dbReference>
<dbReference type="InterPro" id="IPR013815">
    <property type="entry name" value="ATP_grasp_subdomain_1"/>
</dbReference>
<keyword evidence="2 4" id="KW-0547">Nucleotide-binding</keyword>
<dbReference type="InterPro" id="IPR011761">
    <property type="entry name" value="ATP-grasp"/>
</dbReference>
<dbReference type="PROSITE" id="PS50975">
    <property type="entry name" value="ATP_GRASP"/>
    <property type="match status" value="1"/>
</dbReference>
<keyword evidence="1" id="KW-0436">Ligase</keyword>
<protein>
    <recommendedName>
        <fullName evidence="5">ATP-grasp domain-containing protein</fullName>
    </recommendedName>
</protein>
<dbReference type="PANTHER" id="PTHR43585">
    <property type="entry name" value="FUMIPYRROLE BIOSYNTHESIS PROTEIN C"/>
    <property type="match status" value="1"/>
</dbReference>
<dbReference type="Pfam" id="PF02655">
    <property type="entry name" value="ATP-grasp_3"/>
    <property type="match status" value="1"/>
</dbReference>
<dbReference type="PANTHER" id="PTHR43585:SF2">
    <property type="entry name" value="ATP-GRASP ENZYME FSQD"/>
    <property type="match status" value="1"/>
</dbReference>
<evidence type="ECO:0000313" key="6">
    <source>
        <dbReference type="EMBL" id="RAL26611.1"/>
    </source>
</evidence>
<reference evidence="6 7" key="1">
    <citation type="submission" date="2018-06" db="EMBL/GenBank/DDBJ databases">
        <title>Thermoflavimicrobium daqus sp. nov., a thermophilic microbe isolated from Moutai-flavour Daqu.</title>
        <authorList>
            <person name="Wang X."/>
            <person name="Zhou H."/>
        </authorList>
    </citation>
    <scope>NUCLEOTIDE SEQUENCE [LARGE SCALE GENOMIC DNA]</scope>
    <source>
        <strain evidence="6 7">FBKL4.011</strain>
    </source>
</reference>
<evidence type="ECO:0000256" key="1">
    <source>
        <dbReference type="ARBA" id="ARBA00022598"/>
    </source>
</evidence>
<dbReference type="OrthoDB" id="2210549at2"/>
<dbReference type="Gene3D" id="3.40.50.20">
    <property type="match status" value="1"/>
</dbReference>
<evidence type="ECO:0000259" key="5">
    <source>
        <dbReference type="PROSITE" id="PS50975"/>
    </source>
</evidence>
<dbReference type="EMBL" id="QJKK01000001">
    <property type="protein sequence ID" value="RAL26611.1"/>
    <property type="molecule type" value="Genomic_DNA"/>
</dbReference>
<dbReference type="RefSeq" id="WP_113657216.1">
    <property type="nucleotide sequence ID" value="NZ_KZ845663.1"/>
</dbReference>
<evidence type="ECO:0000313" key="7">
    <source>
        <dbReference type="Proteomes" id="UP000251213"/>
    </source>
</evidence>
<dbReference type="GO" id="GO:0046872">
    <property type="term" value="F:metal ion binding"/>
    <property type="evidence" value="ECO:0007669"/>
    <property type="project" value="InterPro"/>
</dbReference>
<keyword evidence="7" id="KW-1185">Reference proteome</keyword>
<proteinExistence type="predicted"/>
<dbReference type="Gene3D" id="3.30.470.20">
    <property type="entry name" value="ATP-grasp fold, B domain"/>
    <property type="match status" value="1"/>
</dbReference>
<accession>A0A364K8I3</accession>
<keyword evidence="3 4" id="KW-0067">ATP-binding</keyword>
<dbReference type="Gene3D" id="3.30.1490.20">
    <property type="entry name" value="ATP-grasp fold, A domain"/>
    <property type="match status" value="1"/>
</dbReference>
<dbReference type="Proteomes" id="UP000251213">
    <property type="component" value="Unassembled WGS sequence"/>
</dbReference>
<dbReference type="InterPro" id="IPR003806">
    <property type="entry name" value="ATP-grasp_PylC-type"/>
</dbReference>